<keyword evidence="5" id="KW-1185">Reference proteome</keyword>
<dbReference type="PANTHER" id="PTHR43877">
    <property type="entry name" value="AMINOALKYLPHOSPHONATE N-ACETYLTRANSFERASE-RELATED-RELATED"/>
    <property type="match status" value="1"/>
</dbReference>
<dbReference type="PROSITE" id="PS51186">
    <property type="entry name" value="GNAT"/>
    <property type="match status" value="1"/>
</dbReference>
<protein>
    <recommendedName>
        <fullName evidence="3">N-acetyltransferase domain-containing protein</fullName>
    </recommendedName>
</protein>
<dbReference type="InterPro" id="IPR000182">
    <property type="entry name" value="GNAT_dom"/>
</dbReference>
<proteinExistence type="predicted"/>
<comment type="caution">
    <text evidence="4">The sequence shown here is derived from an EMBL/GenBank/DDBJ whole genome shotgun (WGS) entry which is preliminary data.</text>
</comment>
<dbReference type="Proteomes" id="UP001501343">
    <property type="component" value="Unassembled WGS sequence"/>
</dbReference>
<keyword evidence="1" id="KW-0808">Transferase</keyword>
<dbReference type="Pfam" id="PF00583">
    <property type="entry name" value="Acetyltransf_1"/>
    <property type="match status" value="1"/>
</dbReference>
<dbReference type="InterPro" id="IPR016181">
    <property type="entry name" value="Acyl_CoA_acyltransferase"/>
</dbReference>
<dbReference type="RefSeq" id="WP_248152344.1">
    <property type="nucleotide sequence ID" value="NZ_BAAAOF010000008.1"/>
</dbReference>
<sequence>MPEVRRIRADEASAIRELRLGALLDPAADIAFLETRAQAAARDDDFWEDRAVSGATSERVAQFVAETDAGLVGTVTVLRPEPGAEDYFGRANPSGRAQMVAVYVADDHRGTGLLGELFAAGEAWAAGLGSAEFSLDTHVRNMRAQQAYRKLGYEPTGRTIHGPIGLEIEMLKRP</sequence>
<feature type="domain" description="N-acetyltransferase" evidence="3">
    <location>
        <begin position="2"/>
        <end position="174"/>
    </location>
</feature>
<dbReference type="PANTHER" id="PTHR43877:SF2">
    <property type="entry name" value="AMINOALKYLPHOSPHONATE N-ACETYLTRANSFERASE-RELATED"/>
    <property type="match status" value="1"/>
</dbReference>
<name>A0ABN2PZ03_9MICO</name>
<gene>
    <name evidence="4" type="ORF">GCM10009775_33760</name>
</gene>
<evidence type="ECO:0000256" key="1">
    <source>
        <dbReference type="ARBA" id="ARBA00022679"/>
    </source>
</evidence>
<dbReference type="InterPro" id="IPR050832">
    <property type="entry name" value="Bact_Acetyltransf"/>
</dbReference>
<dbReference type="CDD" id="cd04301">
    <property type="entry name" value="NAT_SF"/>
    <property type="match status" value="1"/>
</dbReference>
<dbReference type="SUPFAM" id="SSF55729">
    <property type="entry name" value="Acyl-CoA N-acyltransferases (Nat)"/>
    <property type="match status" value="1"/>
</dbReference>
<dbReference type="Gene3D" id="3.40.630.30">
    <property type="match status" value="1"/>
</dbReference>
<evidence type="ECO:0000259" key="3">
    <source>
        <dbReference type="PROSITE" id="PS51186"/>
    </source>
</evidence>
<keyword evidence="2" id="KW-0012">Acyltransferase</keyword>
<reference evidence="4 5" key="1">
    <citation type="journal article" date="2019" name="Int. J. Syst. Evol. Microbiol.">
        <title>The Global Catalogue of Microorganisms (GCM) 10K type strain sequencing project: providing services to taxonomists for standard genome sequencing and annotation.</title>
        <authorList>
            <consortium name="The Broad Institute Genomics Platform"/>
            <consortium name="The Broad Institute Genome Sequencing Center for Infectious Disease"/>
            <person name="Wu L."/>
            <person name="Ma J."/>
        </authorList>
    </citation>
    <scope>NUCLEOTIDE SEQUENCE [LARGE SCALE GENOMIC DNA]</scope>
    <source>
        <strain evidence="4 5">JCM 14900</strain>
    </source>
</reference>
<evidence type="ECO:0000256" key="2">
    <source>
        <dbReference type="ARBA" id="ARBA00023315"/>
    </source>
</evidence>
<evidence type="ECO:0000313" key="5">
    <source>
        <dbReference type="Proteomes" id="UP001501343"/>
    </source>
</evidence>
<organism evidence="4 5">
    <name type="scientific">Microbacterium aoyamense</name>
    <dbReference type="NCBI Taxonomy" id="344166"/>
    <lineage>
        <taxon>Bacteria</taxon>
        <taxon>Bacillati</taxon>
        <taxon>Actinomycetota</taxon>
        <taxon>Actinomycetes</taxon>
        <taxon>Micrococcales</taxon>
        <taxon>Microbacteriaceae</taxon>
        <taxon>Microbacterium</taxon>
    </lineage>
</organism>
<dbReference type="EMBL" id="BAAAOF010000008">
    <property type="protein sequence ID" value="GAA1938873.1"/>
    <property type="molecule type" value="Genomic_DNA"/>
</dbReference>
<accession>A0ABN2PZ03</accession>
<evidence type="ECO:0000313" key="4">
    <source>
        <dbReference type="EMBL" id="GAA1938873.1"/>
    </source>
</evidence>